<feature type="transmembrane region" description="Helical" evidence="1">
    <location>
        <begin position="12"/>
        <end position="31"/>
    </location>
</feature>
<sequence length="88" mass="9353">MNNDRGNSSIVILLLLVVAIIGLSAFAFYTLKNQGALPGYSYTTPSPSPEATNSLNDDLNNIQIELNSATEGSVDQDFKDLESSASSL</sequence>
<evidence type="ECO:0000313" key="3">
    <source>
        <dbReference type="Proteomes" id="UP000034181"/>
    </source>
</evidence>
<protein>
    <submittedName>
        <fullName evidence="2">Uncharacterized protein</fullName>
    </submittedName>
</protein>
<comment type="caution">
    <text evidence="2">The sequence shown here is derived from an EMBL/GenBank/DDBJ whole genome shotgun (WGS) entry which is preliminary data.</text>
</comment>
<dbReference type="EMBL" id="LBUZ01000016">
    <property type="protein sequence ID" value="KKQ75149.1"/>
    <property type="molecule type" value="Genomic_DNA"/>
</dbReference>
<dbReference type="AlphaFoldDB" id="A0A0G0MNC1"/>
<keyword evidence="1" id="KW-1133">Transmembrane helix</keyword>
<accession>A0A0G0MNC1</accession>
<reference evidence="2 3" key="1">
    <citation type="journal article" date="2015" name="Nature">
        <title>rRNA introns, odd ribosomes, and small enigmatic genomes across a large radiation of phyla.</title>
        <authorList>
            <person name="Brown C.T."/>
            <person name="Hug L.A."/>
            <person name="Thomas B.C."/>
            <person name="Sharon I."/>
            <person name="Castelle C.J."/>
            <person name="Singh A."/>
            <person name="Wilkins M.J."/>
            <person name="Williams K.H."/>
            <person name="Banfield J.F."/>
        </authorList>
    </citation>
    <scope>NUCLEOTIDE SEQUENCE [LARGE SCALE GENOMIC DNA]</scope>
</reference>
<evidence type="ECO:0000313" key="2">
    <source>
        <dbReference type="EMBL" id="KKQ75149.1"/>
    </source>
</evidence>
<keyword evidence="1" id="KW-0472">Membrane</keyword>
<keyword evidence="1" id="KW-0812">Transmembrane</keyword>
<dbReference type="Proteomes" id="UP000034181">
    <property type="component" value="Unassembled WGS sequence"/>
</dbReference>
<name>A0A0G0MNC1_9BACT</name>
<gene>
    <name evidence="2" type="ORF">US96_C0016G0003</name>
</gene>
<organism evidence="2 3">
    <name type="scientific">Candidatus Woesebacteria bacterium GW2011_GWB1_38_5b</name>
    <dbReference type="NCBI Taxonomy" id="1618569"/>
    <lineage>
        <taxon>Bacteria</taxon>
        <taxon>Candidatus Woeseibacteriota</taxon>
    </lineage>
</organism>
<proteinExistence type="predicted"/>
<evidence type="ECO:0000256" key="1">
    <source>
        <dbReference type="SAM" id="Phobius"/>
    </source>
</evidence>